<evidence type="ECO:0000259" key="8">
    <source>
        <dbReference type="PROSITE" id="PS50275"/>
    </source>
</evidence>
<comment type="subcellular location">
    <subcellularLocation>
        <location evidence="1">Vacuole membrane</location>
        <topology evidence="1">Peripheral membrane protein</topology>
    </subcellularLocation>
</comment>
<keyword evidence="4" id="KW-0472">Membrane</keyword>
<feature type="region of interest" description="Disordered" evidence="7">
    <location>
        <begin position="469"/>
        <end position="506"/>
    </location>
</feature>
<evidence type="ECO:0000256" key="1">
    <source>
        <dbReference type="ARBA" id="ARBA00004148"/>
    </source>
</evidence>
<dbReference type="Pfam" id="PF02383">
    <property type="entry name" value="Syja_N"/>
    <property type="match status" value="1"/>
</dbReference>
<evidence type="ECO:0000256" key="3">
    <source>
        <dbReference type="ARBA" id="ARBA00022801"/>
    </source>
</evidence>
<dbReference type="PANTHER" id="PTHR45738:SF5">
    <property type="entry name" value="POLYPHOSPHOINOSITIDE PHOSPHATASE"/>
    <property type="match status" value="1"/>
</dbReference>
<dbReference type="InterPro" id="IPR002013">
    <property type="entry name" value="SAC_dom"/>
</dbReference>
<keyword evidence="3" id="KW-0378">Hydrolase</keyword>
<comment type="subunit">
    <text evidence="6">Component of the PI(3,5)P2 regulatory complex at least composed of ATG18, SAC/FIG4, FAB1 and VAC14.</text>
</comment>
<dbReference type="Proteomes" id="UP000593562">
    <property type="component" value="Unassembled WGS sequence"/>
</dbReference>
<evidence type="ECO:0000256" key="6">
    <source>
        <dbReference type="ARBA" id="ARBA00023464"/>
    </source>
</evidence>
<comment type="caution">
    <text evidence="9">The sequence shown here is derived from an EMBL/GenBank/DDBJ whole genome shotgun (WGS) entry which is preliminary data.</text>
</comment>
<evidence type="ECO:0000313" key="9">
    <source>
        <dbReference type="EMBL" id="KAF5731559.1"/>
    </source>
</evidence>
<feature type="domain" description="SAC" evidence="8">
    <location>
        <begin position="176"/>
        <end position="578"/>
    </location>
</feature>
<dbReference type="PROSITE" id="PS50275">
    <property type="entry name" value="SAC"/>
    <property type="match status" value="1"/>
</dbReference>
<dbReference type="PANTHER" id="PTHR45738">
    <property type="entry name" value="POLYPHOSPHOINOSITIDE PHOSPHATASE"/>
    <property type="match status" value="1"/>
</dbReference>
<gene>
    <name evidence="9" type="ORF">HS088_TW18G00239</name>
</gene>
<accession>A0A7J7CBQ8</accession>
<feature type="compositionally biased region" description="Basic and acidic residues" evidence="7">
    <location>
        <begin position="485"/>
        <end position="502"/>
    </location>
</feature>
<name>A0A7J7CBQ8_TRIWF</name>
<dbReference type="AlphaFoldDB" id="A0A7J7CBQ8"/>
<dbReference type="GO" id="GO:0046856">
    <property type="term" value="P:phosphatidylinositol dephosphorylation"/>
    <property type="evidence" value="ECO:0007669"/>
    <property type="project" value="InterPro"/>
</dbReference>
<protein>
    <submittedName>
        <fullName evidence="9">Phosphoinositide phosphatase SAC1</fullName>
    </submittedName>
</protein>
<dbReference type="FunCoup" id="A0A7J7CBQ8">
    <property type="interactions" value="4654"/>
</dbReference>
<dbReference type="GO" id="GO:0005774">
    <property type="term" value="C:vacuolar membrane"/>
    <property type="evidence" value="ECO:0007669"/>
    <property type="project" value="UniProtKB-SubCell"/>
</dbReference>
<dbReference type="EMBL" id="JAAARO010000018">
    <property type="protein sequence ID" value="KAF5731559.1"/>
    <property type="molecule type" value="Genomic_DNA"/>
</dbReference>
<sequence length="913" mass="102900">MAKSENSKSSSLPPHAPSSAKIHPSSDPETDPNSYSLEKFMLYETRARYYLIGSDRKKRFFRVLKIDRLEPSELSISEDQVVYSPQEIKNLLQRIAEGNRATGGLTFVVKFYGIAGCIKFLESYYLILVTKRRQIGCLCGRAIYSIDESQLITVPHVSIQTDVAHSKTELRYKKLLSSVDLTKDFFYSYTYPIMRSLQKNVLSMCEEGMPYDSIFVWNAYLTQAIRSRCGNTIWTIALVHGNFKQIRLSIFGRDFSLSLVSRRSRHFAGTRYLKRGVNDRGRVANDVETEQIVLDEEAGSCKGKMSSVVQMRGSIPLFWSQEASRFSPKPDIILQRYDPTYEATKLHFEDLMMRYGNPIIVLNLIKTVEKRPREMMLRREFANAVGYLNTIFSEENHLKFIHWDFHKFAKSKSANVLAVLGAVASEALDLTGFYYSGKPLVVKKRAQQISRTSTGRDASVRDLRASSGDLTRIGSSNENLNSITNRDRETDSSEHNKKEKAGPQEPLFQSGVFRTNCIDCLDRTNVAQYAYGLAALGRQLHAMGLTDIPKVDADSTIAAALMDMYQSMGDALAQQYGGSAAHNTVFLERQGKWRATTQSREFLKSIKRYYSNTYTDGEKQDAINLFLGYFQPQEGKPALWELDSDYYLHVSGIGDDVFPDKCLQARATPIGVGMKLSPTPACKEDFSRMQLTSFDKLIEITCSAIKNVRLCSEPDQRLGGIAGNPGVAPDAAEIQMKSPNWLFGQRKFEESGSAPKAASHEIADGLCHSEMIANSVYNLNTLCPAHDMNEEDIFQRYLAITSVDKANGWYGGTLMGDRDENSEIYQNYTELCQGLVMDPFQHDPEIEKHYANFLDLSTIDTEMDAVKETEAALEEYEKIGADLGIIPKSCISIAEDPCWLTRWIIGDEKIHTS</sequence>
<reference evidence="9 10" key="1">
    <citation type="journal article" date="2020" name="Nat. Commun.">
        <title>Genome of Tripterygium wilfordii and identification of cytochrome P450 involved in triptolide biosynthesis.</title>
        <authorList>
            <person name="Tu L."/>
            <person name="Su P."/>
            <person name="Zhang Z."/>
            <person name="Gao L."/>
            <person name="Wang J."/>
            <person name="Hu T."/>
            <person name="Zhou J."/>
            <person name="Zhang Y."/>
            <person name="Zhao Y."/>
            <person name="Liu Y."/>
            <person name="Song Y."/>
            <person name="Tong Y."/>
            <person name="Lu Y."/>
            <person name="Yang J."/>
            <person name="Xu C."/>
            <person name="Jia M."/>
            <person name="Peters R.J."/>
            <person name="Huang L."/>
            <person name="Gao W."/>
        </authorList>
    </citation>
    <scope>NUCLEOTIDE SEQUENCE [LARGE SCALE GENOMIC DNA]</scope>
    <source>
        <strain evidence="10">cv. XIE 37</strain>
        <tissue evidence="9">Leaf</tissue>
    </source>
</reference>
<dbReference type="OrthoDB" id="405996at2759"/>
<organism evidence="9 10">
    <name type="scientific">Tripterygium wilfordii</name>
    <name type="common">Thunder God vine</name>
    <dbReference type="NCBI Taxonomy" id="458696"/>
    <lineage>
        <taxon>Eukaryota</taxon>
        <taxon>Viridiplantae</taxon>
        <taxon>Streptophyta</taxon>
        <taxon>Embryophyta</taxon>
        <taxon>Tracheophyta</taxon>
        <taxon>Spermatophyta</taxon>
        <taxon>Magnoliopsida</taxon>
        <taxon>eudicotyledons</taxon>
        <taxon>Gunneridae</taxon>
        <taxon>Pentapetalae</taxon>
        <taxon>rosids</taxon>
        <taxon>fabids</taxon>
        <taxon>Celastrales</taxon>
        <taxon>Celastraceae</taxon>
        <taxon>Tripterygium</taxon>
    </lineage>
</organism>
<evidence type="ECO:0000313" key="10">
    <source>
        <dbReference type="Proteomes" id="UP000593562"/>
    </source>
</evidence>
<keyword evidence="10" id="KW-1185">Reference proteome</keyword>
<evidence type="ECO:0000256" key="5">
    <source>
        <dbReference type="ARBA" id="ARBA00023337"/>
    </source>
</evidence>
<proteinExistence type="predicted"/>
<dbReference type="GO" id="GO:0043813">
    <property type="term" value="F:phosphatidylinositol-3,5-bisphosphate 5-phosphatase activity"/>
    <property type="evidence" value="ECO:0007669"/>
    <property type="project" value="InterPro"/>
</dbReference>
<evidence type="ECO:0000256" key="4">
    <source>
        <dbReference type="ARBA" id="ARBA00023136"/>
    </source>
</evidence>
<keyword evidence="2" id="KW-0926">Vacuole</keyword>
<comment type="catalytic activity">
    <reaction evidence="5">
        <text>a 1,2-diacyl-sn-glycero-3-phospho-(1D-myo-inositol-3,5-bisphosphate) + H2O = a 1,2-diacyl-sn-glycero-3-phospho-(1D-myo-inositol-3-phosphate) + phosphate</text>
        <dbReference type="Rhea" id="RHEA:32955"/>
        <dbReference type="ChEBI" id="CHEBI:15377"/>
        <dbReference type="ChEBI" id="CHEBI:43474"/>
        <dbReference type="ChEBI" id="CHEBI:57923"/>
        <dbReference type="ChEBI" id="CHEBI:58088"/>
    </reaction>
</comment>
<feature type="compositionally biased region" description="Polar residues" evidence="7">
    <location>
        <begin position="473"/>
        <end position="484"/>
    </location>
</feature>
<feature type="compositionally biased region" description="Low complexity" evidence="7">
    <location>
        <begin position="7"/>
        <end position="21"/>
    </location>
</feature>
<dbReference type="InParanoid" id="A0A7J7CBQ8"/>
<feature type="region of interest" description="Disordered" evidence="7">
    <location>
        <begin position="1"/>
        <end position="33"/>
    </location>
</feature>
<evidence type="ECO:0000256" key="2">
    <source>
        <dbReference type="ARBA" id="ARBA00022554"/>
    </source>
</evidence>
<dbReference type="InterPro" id="IPR043573">
    <property type="entry name" value="Fig4-like"/>
</dbReference>
<evidence type="ECO:0000256" key="7">
    <source>
        <dbReference type="SAM" id="MobiDB-lite"/>
    </source>
</evidence>